<evidence type="ECO:0000256" key="18">
    <source>
        <dbReference type="SAM" id="Coils"/>
    </source>
</evidence>
<dbReference type="PANTHER" id="PTHR46379">
    <property type="entry name" value="ZINC FINGER MYND DOMAIN-CONTAINING"/>
    <property type="match status" value="1"/>
</dbReference>
<dbReference type="Pfam" id="PF24324">
    <property type="entry name" value="MYND_ZMYND11_ZMYD8"/>
    <property type="match status" value="1"/>
</dbReference>
<evidence type="ECO:0000256" key="16">
    <source>
        <dbReference type="PROSITE-ProRule" id="PRU00035"/>
    </source>
</evidence>
<evidence type="ECO:0000256" key="12">
    <source>
        <dbReference type="ARBA" id="ARBA00023015"/>
    </source>
</evidence>
<keyword evidence="6" id="KW-0597">Phosphoprotein</keyword>
<dbReference type="GO" id="GO:0005694">
    <property type="term" value="C:chromosome"/>
    <property type="evidence" value="ECO:0007669"/>
    <property type="project" value="UniProtKB-SubCell"/>
</dbReference>
<dbReference type="InterPro" id="IPR019787">
    <property type="entry name" value="Znf_PHD-finger"/>
</dbReference>
<dbReference type="InterPro" id="IPR036427">
    <property type="entry name" value="Bromodomain-like_sf"/>
</dbReference>
<keyword evidence="10" id="KW-0832">Ubl conjugation</keyword>
<feature type="compositionally biased region" description="Basic and acidic residues" evidence="19">
    <location>
        <begin position="565"/>
        <end position="592"/>
    </location>
</feature>
<gene>
    <name evidence="25" type="ORF">BEMITA_LOCUS8460</name>
</gene>
<evidence type="ECO:0000259" key="20">
    <source>
        <dbReference type="PROSITE" id="PS50014"/>
    </source>
</evidence>
<dbReference type="Gene3D" id="2.30.30.140">
    <property type="match status" value="1"/>
</dbReference>
<dbReference type="SUPFAM" id="SSF63748">
    <property type="entry name" value="Tudor/PWWP/MBT"/>
    <property type="match status" value="1"/>
</dbReference>
<dbReference type="PROSITE" id="PS50016">
    <property type="entry name" value="ZF_PHD_2"/>
    <property type="match status" value="1"/>
</dbReference>
<reference evidence="25" key="1">
    <citation type="submission" date="2021-12" db="EMBL/GenBank/DDBJ databases">
        <authorList>
            <person name="King R."/>
        </authorList>
    </citation>
    <scope>NUCLEOTIDE SEQUENCE</scope>
</reference>
<dbReference type="PROSITE" id="PS01359">
    <property type="entry name" value="ZF_PHD_1"/>
    <property type="match status" value="1"/>
</dbReference>
<dbReference type="InterPro" id="IPR011011">
    <property type="entry name" value="Znf_FYVE_PHD"/>
</dbReference>
<evidence type="ECO:0000256" key="1">
    <source>
        <dbReference type="ARBA" id="ARBA00004123"/>
    </source>
</evidence>
<dbReference type="InterPro" id="IPR048589">
    <property type="entry name" value="SAMD1-like_WH"/>
</dbReference>
<accession>A0A9P0G460</accession>
<comment type="subcellular location">
    <subcellularLocation>
        <location evidence="2">Chromosome</location>
    </subcellularLocation>
    <subcellularLocation>
        <location evidence="1">Nucleus</location>
    </subcellularLocation>
</comment>
<evidence type="ECO:0000259" key="23">
    <source>
        <dbReference type="PROSITE" id="PS50865"/>
    </source>
</evidence>
<keyword evidence="11" id="KW-0156">Chromatin regulator</keyword>
<dbReference type="CDD" id="cd20159">
    <property type="entry name" value="PWWP_BS69"/>
    <property type="match status" value="1"/>
</dbReference>
<dbReference type="Pfam" id="PF21524">
    <property type="entry name" value="SAMD1_WH"/>
    <property type="match status" value="1"/>
</dbReference>
<keyword evidence="4" id="KW-0678">Repressor</keyword>
<evidence type="ECO:0000256" key="17">
    <source>
        <dbReference type="PROSITE-ProRule" id="PRU00134"/>
    </source>
</evidence>
<evidence type="ECO:0000256" key="14">
    <source>
        <dbReference type="ARBA" id="ARBA00023163"/>
    </source>
</evidence>
<dbReference type="GO" id="GO:0003677">
    <property type="term" value="F:DNA binding"/>
    <property type="evidence" value="ECO:0007669"/>
    <property type="project" value="InterPro"/>
</dbReference>
<feature type="domain" description="PWWP" evidence="22">
    <location>
        <begin position="326"/>
        <end position="377"/>
    </location>
</feature>
<keyword evidence="12" id="KW-0805">Transcription regulation</keyword>
<dbReference type="InterPro" id="IPR001965">
    <property type="entry name" value="Znf_PHD"/>
</dbReference>
<dbReference type="InterPro" id="IPR013083">
    <property type="entry name" value="Znf_RING/FYVE/PHD"/>
</dbReference>
<dbReference type="SUPFAM" id="SSF57903">
    <property type="entry name" value="FYVE/PHD zinc finger"/>
    <property type="match status" value="1"/>
</dbReference>
<organism evidence="25 26">
    <name type="scientific">Bemisia tabaci</name>
    <name type="common">Sweetpotato whitefly</name>
    <name type="synonym">Aleurodes tabaci</name>
    <dbReference type="NCBI Taxonomy" id="7038"/>
    <lineage>
        <taxon>Eukaryota</taxon>
        <taxon>Metazoa</taxon>
        <taxon>Ecdysozoa</taxon>
        <taxon>Arthropoda</taxon>
        <taxon>Hexapoda</taxon>
        <taxon>Insecta</taxon>
        <taxon>Pterygota</taxon>
        <taxon>Neoptera</taxon>
        <taxon>Paraneoptera</taxon>
        <taxon>Hemiptera</taxon>
        <taxon>Sternorrhyncha</taxon>
        <taxon>Aleyrodoidea</taxon>
        <taxon>Aleyrodidae</taxon>
        <taxon>Aleyrodinae</taxon>
        <taxon>Bemisia</taxon>
    </lineage>
</organism>
<dbReference type="InterPro" id="IPR019786">
    <property type="entry name" value="Zinc_finger_PHD-type_CS"/>
</dbReference>
<name>A0A9P0G460_BEMTA</name>
<dbReference type="SMART" id="SM00249">
    <property type="entry name" value="PHD"/>
    <property type="match status" value="1"/>
</dbReference>
<dbReference type="GO" id="GO:0005634">
    <property type="term" value="C:nucleus"/>
    <property type="evidence" value="ECO:0007669"/>
    <property type="project" value="UniProtKB-SubCell"/>
</dbReference>
<feature type="coiled-coil region" evidence="18">
    <location>
        <begin position="657"/>
        <end position="684"/>
    </location>
</feature>
<dbReference type="GO" id="GO:0003714">
    <property type="term" value="F:transcription corepressor activity"/>
    <property type="evidence" value="ECO:0007669"/>
    <property type="project" value="InterPro"/>
</dbReference>
<evidence type="ECO:0000313" key="26">
    <source>
        <dbReference type="Proteomes" id="UP001152759"/>
    </source>
</evidence>
<evidence type="ECO:0000256" key="4">
    <source>
        <dbReference type="ARBA" id="ARBA00022491"/>
    </source>
</evidence>
<feature type="domain" description="SAMD1-like winged helix (WH)" evidence="24">
    <location>
        <begin position="11"/>
        <end position="87"/>
    </location>
</feature>
<evidence type="ECO:0000256" key="5">
    <source>
        <dbReference type="ARBA" id="ARBA00022499"/>
    </source>
</evidence>
<keyword evidence="15" id="KW-0539">Nucleus</keyword>
<dbReference type="SMART" id="SM00297">
    <property type="entry name" value="BROMO"/>
    <property type="match status" value="1"/>
</dbReference>
<proteinExistence type="predicted"/>
<dbReference type="PANTHER" id="PTHR46379:SF1">
    <property type="entry name" value="ZINC FINGER MYND DOMAIN-CONTAINING PROTEIN 11"/>
    <property type="match status" value="1"/>
</dbReference>
<keyword evidence="7" id="KW-0479">Metal-binding</keyword>
<dbReference type="InterPro" id="IPR001487">
    <property type="entry name" value="Bromodomain"/>
</dbReference>
<evidence type="ECO:0000256" key="9">
    <source>
        <dbReference type="ARBA" id="ARBA00022833"/>
    </source>
</evidence>
<keyword evidence="3" id="KW-0158">Chromosome</keyword>
<evidence type="ECO:0000256" key="10">
    <source>
        <dbReference type="ARBA" id="ARBA00022843"/>
    </source>
</evidence>
<dbReference type="FunFam" id="6.10.140.2220:FF:000002">
    <property type="entry name" value="Protein kinase C-binding protein 1 isoform C"/>
    <property type="match status" value="1"/>
</dbReference>
<dbReference type="Proteomes" id="UP001152759">
    <property type="component" value="Chromosome 5"/>
</dbReference>
<dbReference type="PROSITE" id="PS50014">
    <property type="entry name" value="BROMODOMAIN_2"/>
    <property type="match status" value="1"/>
</dbReference>
<dbReference type="Gene3D" id="1.20.920.10">
    <property type="entry name" value="Bromodomain-like"/>
    <property type="match status" value="1"/>
</dbReference>
<evidence type="ECO:0008006" key="27">
    <source>
        <dbReference type="Google" id="ProtNLM"/>
    </source>
</evidence>
<feature type="compositionally biased region" description="Basic and acidic residues" evidence="19">
    <location>
        <begin position="467"/>
        <end position="487"/>
    </location>
</feature>
<evidence type="ECO:0000259" key="21">
    <source>
        <dbReference type="PROSITE" id="PS50016"/>
    </source>
</evidence>
<dbReference type="Gene3D" id="3.30.40.10">
    <property type="entry name" value="Zinc/RING finger domain, C3HC4 (zinc finger)"/>
    <property type="match status" value="1"/>
</dbReference>
<dbReference type="InterPro" id="IPR047269">
    <property type="entry name" value="ZMY11"/>
</dbReference>
<dbReference type="PROSITE" id="PS50865">
    <property type="entry name" value="ZF_MYND_2"/>
    <property type="match status" value="1"/>
</dbReference>
<evidence type="ECO:0000256" key="11">
    <source>
        <dbReference type="ARBA" id="ARBA00022853"/>
    </source>
</evidence>
<feature type="domain" description="MYND-type" evidence="23">
    <location>
        <begin position="695"/>
        <end position="730"/>
    </location>
</feature>
<evidence type="ECO:0000256" key="6">
    <source>
        <dbReference type="ARBA" id="ARBA00022553"/>
    </source>
</evidence>
<evidence type="ECO:0000256" key="2">
    <source>
        <dbReference type="ARBA" id="ARBA00004286"/>
    </source>
</evidence>
<keyword evidence="26" id="KW-1185">Reference proteome</keyword>
<dbReference type="GO" id="GO:0034243">
    <property type="term" value="P:regulation of transcription elongation by RNA polymerase II"/>
    <property type="evidence" value="ECO:0007669"/>
    <property type="project" value="InterPro"/>
</dbReference>
<dbReference type="InterPro" id="IPR017956">
    <property type="entry name" value="AT_hook_DNA-bd_motif"/>
</dbReference>
<keyword evidence="18" id="KW-0175">Coiled coil</keyword>
<dbReference type="KEGG" id="btab:109038450"/>
<evidence type="ECO:0000256" key="15">
    <source>
        <dbReference type="ARBA" id="ARBA00023242"/>
    </source>
</evidence>
<dbReference type="EMBL" id="OU963866">
    <property type="protein sequence ID" value="CAH0771755.1"/>
    <property type="molecule type" value="Genomic_DNA"/>
</dbReference>
<evidence type="ECO:0000313" key="25">
    <source>
        <dbReference type="EMBL" id="CAH0771755.1"/>
    </source>
</evidence>
<evidence type="ECO:0000256" key="7">
    <source>
        <dbReference type="ARBA" id="ARBA00022723"/>
    </source>
</evidence>
<keyword evidence="9" id="KW-0862">Zinc</keyword>
<dbReference type="InterPro" id="IPR057053">
    <property type="entry name" value="MYND_ZMYND11_ZMYD8"/>
</dbReference>
<feature type="domain" description="Bromo" evidence="20">
    <location>
        <begin position="236"/>
        <end position="283"/>
    </location>
</feature>
<evidence type="ECO:0000256" key="3">
    <source>
        <dbReference type="ARBA" id="ARBA00022454"/>
    </source>
</evidence>
<evidence type="ECO:0000259" key="24">
    <source>
        <dbReference type="PROSITE" id="PS52014"/>
    </source>
</evidence>
<protein>
    <recommendedName>
        <fullName evidence="27">Zinc finger MYND domain-containing protein 11</fullName>
    </recommendedName>
</protein>
<dbReference type="SUPFAM" id="SSF144232">
    <property type="entry name" value="HIT/MYND zinc finger-like"/>
    <property type="match status" value="1"/>
</dbReference>
<dbReference type="InterPro" id="IPR000313">
    <property type="entry name" value="PWWP_dom"/>
</dbReference>
<sequence>MNKKLFSAMSRRRISSPEMVQHLWDAVKVIRCQRQIPNIDRITRYMVRVHNTSEDEVARQLNYCVRDNLLEITKKVTSKGANVGLEQEGYNIPSIKAEKDGHDWYCLECHSGGDVISCNNCHRVYHLSCILKDDLPDDDVKHKFVCTVCKKIQTATEGPQKIKKSTLNRLLRYTCLHLKEKLPVPITERQILTNPTYSSSDRVISVNPLRRSSTTEVSNSSKWVLDEDNKWRIESLIYVPMDLQMMKNKASRKEYNCQEEFRADAQTLVHNVVIYHGVHSSIADMARQMLRDCDYDLHEIHQCFHCYRRSNEKVSKHWFCKPCIPPHELVYAKQKGFPYWPAKVIKCDGETYDVRFFGTPHERATIEKAHIRPISVNIHTLQVKRTSSWNKACEELKRHQHLLEKLRQETNNFSIVADSSSDSDDDAPSPRKSGVSPLSAAPVKFGKVATPTVEEQKNDSSDSSSSEMKETPVKKIPDIKVKVPEPIKKRKPGRPPRDPNSPKKVAKPKVAKGTSVEKIVEGLKKKRGRPKKAVDQESPVPETKSSSLSSDKSSSSSVPNGTSSERMEIKEEKETKVKEEKETKVKEEKSSPPKDVSPASRSRHEEPKAEEEEMVSSSCQGVESPTLVQTKSIAIQTNLHDKKPSKDWINKMRLEFEMEEKRTIERLEKQHQEAMELLREQHALTIADVKKKQWCYNCEMEAIYHCCWNTSYCSTECQQIHWQREHKRVCRRKR</sequence>
<keyword evidence="14" id="KW-0804">Transcription</keyword>
<dbReference type="Gene3D" id="6.10.140.2220">
    <property type="match status" value="1"/>
</dbReference>
<evidence type="ECO:0000256" key="8">
    <source>
        <dbReference type="ARBA" id="ARBA00022771"/>
    </source>
</evidence>
<dbReference type="AlphaFoldDB" id="A0A9P0G460"/>
<keyword evidence="5" id="KW-1017">Isopeptide bond</keyword>
<dbReference type="SUPFAM" id="SSF47370">
    <property type="entry name" value="Bromodomain"/>
    <property type="match status" value="1"/>
</dbReference>
<dbReference type="InterPro" id="IPR047268">
    <property type="entry name" value="PWWP_BS69"/>
</dbReference>
<dbReference type="GO" id="GO:0009966">
    <property type="term" value="P:regulation of signal transduction"/>
    <property type="evidence" value="ECO:0007669"/>
    <property type="project" value="TreeGrafter"/>
</dbReference>
<dbReference type="PROSITE" id="PS01360">
    <property type="entry name" value="ZF_MYND_1"/>
    <property type="match status" value="1"/>
</dbReference>
<dbReference type="SMART" id="SM00293">
    <property type="entry name" value="PWWP"/>
    <property type="match status" value="1"/>
</dbReference>
<keyword evidence="8 17" id="KW-0863">Zinc-finger</keyword>
<keyword evidence="13 16" id="KW-0103">Bromodomain</keyword>
<evidence type="ECO:0000256" key="13">
    <source>
        <dbReference type="ARBA" id="ARBA00023117"/>
    </source>
</evidence>
<evidence type="ECO:0000259" key="22">
    <source>
        <dbReference type="PROSITE" id="PS50812"/>
    </source>
</evidence>
<dbReference type="Pfam" id="PF00855">
    <property type="entry name" value="PWWP"/>
    <property type="match status" value="1"/>
</dbReference>
<feature type="domain" description="PHD-type" evidence="21">
    <location>
        <begin position="103"/>
        <end position="152"/>
    </location>
</feature>
<feature type="compositionally biased region" description="Low complexity" evidence="19">
    <location>
        <begin position="545"/>
        <end position="564"/>
    </location>
</feature>
<dbReference type="PROSITE" id="PS50812">
    <property type="entry name" value="PWWP"/>
    <property type="match status" value="1"/>
</dbReference>
<dbReference type="GO" id="GO:0008270">
    <property type="term" value="F:zinc ion binding"/>
    <property type="evidence" value="ECO:0007669"/>
    <property type="project" value="UniProtKB-KW"/>
</dbReference>
<dbReference type="PROSITE" id="PS52014">
    <property type="entry name" value="SAMD1_WH"/>
    <property type="match status" value="1"/>
</dbReference>
<evidence type="ECO:0000256" key="19">
    <source>
        <dbReference type="SAM" id="MobiDB-lite"/>
    </source>
</evidence>
<dbReference type="OrthoDB" id="6272564at2759"/>
<feature type="region of interest" description="Disordered" evidence="19">
    <location>
        <begin position="416"/>
        <end position="623"/>
    </location>
</feature>
<dbReference type="SMART" id="SM00384">
    <property type="entry name" value="AT_hook"/>
    <property type="match status" value="2"/>
</dbReference>
<dbReference type="InterPro" id="IPR002893">
    <property type="entry name" value="Znf_MYND"/>
</dbReference>
<dbReference type="GO" id="GO:0140006">
    <property type="term" value="F:histone H3 reader activity"/>
    <property type="evidence" value="ECO:0007669"/>
    <property type="project" value="UniProtKB-ARBA"/>
</dbReference>
<dbReference type="Pfam" id="PF00439">
    <property type="entry name" value="Bromodomain"/>
    <property type="match status" value="1"/>
</dbReference>